<sequence>MHRNNMSISRLWQRGHIRYLPAILWMCVIFYSSSRSGDELDSVLPWVQKFLPGLSDFNPMHLVAYFVLALTIAYALGKRAATWQGFLVAIAICVIYGLTDEWHQSFVPRRTPDVHDILNDTIGAALGSGVVWYIHRMVNERRRKILQLGVLKMANMKQLMTIEQWHEVLKNSSTKPLLVYKHSTSCSVSAGAQDEVMNYVSDVVRDGKQAPVDFAIVHVIEERPVSNQIAEDLGVKHASPQAILVQDGKAVWDTSHWHITYAFLSDKLGNPSQS</sequence>
<evidence type="ECO:0000313" key="4">
    <source>
        <dbReference type="Proteomes" id="UP001178662"/>
    </source>
</evidence>
<dbReference type="AlphaFoldDB" id="A0AA95ETB8"/>
<evidence type="ECO:0000259" key="2">
    <source>
        <dbReference type="Pfam" id="PF04892"/>
    </source>
</evidence>
<dbReference type="Gene3D" id="3.40.30.10">
    <property type="entry name" value="Glutaredoxin"/>
    <property type="match status" value="1"/>
</dbReference>
<keyword evidence="1" id="KW-0472">Membrane</keyword>
<dbReference type="Pfam" id="PF11009">
    <property type="entry name" value="BrxC"/>
    <property type="match status" value="1"/>
</dbReference>
<keyword evidence="1" id="KW-1133">Transmembrane helix</keyword>
<dbReference type="NCBIfam" id="TIGR04019">
    <property type="entry name" value="B_thiol_YtxJ"/>
    <property type="match status" value="1"/>
</dbReference>
<evidence type="ECO:0000313" key="3">
    <source>
        <dbReference type="EMBL" id="WEK52889.1"/>
    </source>
</evidence>
<keyword evidence="1" id="KW-0812">Transmembrane</keyword>
<evidence type="ECO:0000256" key="1">
    <source>
        <dbReference type="SAM" id="Phobius"/>
    </source>
</evidence>
<feature type="transmembrane region" description="Helical" evidence="1">
    <location>
        <begin position="117"/>
        <end position="134"/>
    </location>
</feature>
<dbReference type="EMBL" id="CP119317">
    <property type="protein sequence ID" value="WEK52889.1"/>
    <property type="molecule type" value="Genomic_DNA"/>
</dbReference>
<protein>
    <submittedName>
        <fullName evidence="3">Bacillithiol system redox-active protein YtxJ</fullName>
    </submittedName>
</protein>
<feature type="transmembrane region" description="Helical" evidence="1">
    <location>
        <begin position="81"/>
        <end position="97"/>
    </location>
</feature>
<dbReference type="Proteomes" id="UP001178662">
    <property type="component" value="Chromosome"/>
</dbReference>
<dbReference type="NCBIfam" id="NF037970">
    <property type="entry name" value="vanZ_1"/>
    <property type="match status" value="1"/>
</dbReference>
<feature type="domain" description="VanZ-like" evidence="2">
    <location>
        <begin position="22"/>
        <end position="132"/>
    </location>
</feature>
<proteinExistence type="predicted"/>
<reference evidence="3" key="1">
    <citation type="submission" date="2023-03" db="EMBL/GenBank/DDBJ databases">
        <title>Andean soil-derived lignocellulolytic bacterial consortium as a source of novel taxa and putative plastic-active enzymes.</title>
        <authorList>
            <person name="Diaz-Garcia L."/>
            <person name="Chuvochina M."/>
            <person name="Feuerriegel G."/>
            <person name="Bunk B."/>
            <person name="Sproer C."/>
            <person name="Streit W.R."/>
            <person name="Rodriguez L.M."/>
            <person name="Overmann J."/>
            <person name="Jimenez D.J."/>
        </authorList>
    </citation>
    <scope>NUCLEOTIDE SEQUENCE</scope>
    <source>
        <strain evidence="3">MAG 2441</strain>
    </source>
</reference>
<name>A0AA95ETB8_9BACL</name>
<dbReference type="Pfam" id="PF04892">
    <property type="entry name" value="VanZ"/>
    <property type="match status" value="1"/>
</dbReference>
<dbReference type="PANTHER" id="PTHR28008">
    <property type="entry name" value="DOMAIN PROTEIN, PUTATIVE (AFU_ORTHOLOGUE AFUA_3G10980)-RELATED"/>
    <property type="match status" value="1"/>
</dbReference>
<feature type="transmembrane region" description="Helical" evidence="1">
    <location>
        <begin position="60"/>
        <end position="76"/>
    </location>
</feature>
<keyword evidence="4" id="KW-1185">Reference proteome</keyword>
<dbReference type="PANTHER" id="PTHR28008:SF1">
    <property type="entry name" value="DOMAIN PROTEIN, PUTATIVE (AFU_ORTHOLOGUE AFUA_3G10980)-RELATED"/>
    <property type="match status" value="1"/>
</dbReference>
<dbReference type="InterPro" id="IPR022551">
    <property type="entry name" value="BrxC"/>
</dbReference>
<organism evidence="3 4">
    <name type="scientific">Candidatus Cohnella colombiensis</name>
    <dbReference type="NCBI Taxonomy" id="3121368"/>
    <lineage>
        <taxon>Bacteria</taxon>
        <taxon>Bacillati</taxon>
        <taxon>Bacillota</taxon>
        <taxon>Bacilli</taxon>
        <taxon>Bacillales</taxon>
        <taxon>Paenibacillaceae</taxon>
        <taxon>Cohnella</taxon>
    </lineage>
</organism>
<accession>A0AA95ETB8</accession>
<gene>
    <name evidence="3" type="primary">ytxJ</name>
    <name evidence="3" type="ORF">P0Y55_09740</name>
</gene>
<dbReference type="InterPro" id="IPR006976">
    <property type="entry name" value="VanZ-like"/>
</dbReference>